<dbReference type="AlphaFoldDB" id="A0A0G4EUN3"/>
<dbReference type="InParanoid" id="A0A0G4EUN3"/>
<dbReference type="Proteomes" id="UP000041254">
    <property type="component" value="Unassembled WGS sequence"/>
</dbReference>
<dbReference type="PhylomeDB" id="A0A0G4EUN3"/>
<keyword evidence="3" id="KW-1185">Reference proteome</keyword>
<reference evidence="2 3" key="1">
    <citation type="submission" date="2014-11" db="EMBL/GenBank/DDBJ databases">
        <authorList>
            <person name="Zhu J."/>
            <person name="Qi W."/>
            <person name="Song R."/>
        </authorList>
    </citation>
    <scope>NUCLEOTIDE SEQUENCE [LARGE SCALE GENOMIC DNA]</scope>
</reference>
<dbReference type="VEuPathDB" id="CryptoDB:Vbra_8227"/>
<dbReference type="EMBL" id="CDMY01000314">
    <property type="protein sequence ID" value="CEM01948.1"/>
    <property type="molecule type" value="Genomic_DNA"/>
</dbReference>
<sequence>MSVKFLLDKMRRASAAVGRTKGRTNEGAATTGSKSRSGGVTGGTGTTAEKGGACGKFLDCRKGDRALCEVCSAKKQEMVHKAAKMRKELDFYMQGTLLYSPAMDEPTIGRTPHFSKFAKARPTNPPCPPHTASSTSSSCPTMLQMACDAMAKVWASCSCTTPTHIC</sequence>
<feature type="region of interest" description="Disordered" evidence="1">
    <location>
        <begin position="15"/>
        <end position="46"/>
    </location>
</feature>
<evidence type="ECO:0000256" key="1">
    <source>
        <dbReference type="SAM" id="MobiDB-lite"/>
    </source>
</evidence>
<proteinExistence type="predicted"/>
<protein>
    <submittedName>
        <fullName evidence="2">Uncharacterized protein</fullName>
    </submittedName>
</protein>
<evidence type="ECO:0000313" key="3">
    <source>
        <dbReference type="Proteomes" id="UP000041254"/>
    </source>
</evidence>
<evidence type="ECO:0000313" key="2">
    <source>
        <dbReference type="EMBL" id="CEM01948.1"/>
    </source>
</evidence>
<organism evidence="2 3">
    <name type="scientific">Vitrella brassicaformis (strain CCMP3155)</name>
    <dbReference type="NCBI Taxonomy" id="1169540"/>
    <lineage>
        <taxon>Eukaryota</taxon>
        <taxon>Sar</taxon>
        <taxon>Alveolata</taxon>
        <taxon>Colpodellida</taxon>
        <taxon>Vitrellaceae</taxon>
        <taxon>Vitrella</taxon>
    </lineage>
</organism>
<accession>A0A0G4EUN3</accession>
<name>A0A0G4EUN3_VITBC</name>
<gene>
    <name evidence="2" type="ORF">Vbra_8227</name>
</gene>